<evidence type="ECO:0000313" key="3">
    <source>
        <dbReference type="Proteomes" id="UP001497623"/>
    </source>
</evidence>
<protein>
    <submittedName>
        <fullName evidence="2">Uncharacterized protein</fullName>
    </submittedName>
</protein>
<reference evidence="2 3" key="1">
    <citation type="submission" date="2024-05" db="EMBL/GenBank/DDBJ databases">
        <authorList>
            <person name="Wallberg A."/>
        </authorList>
    </citation>
    <scope>NUCLEOTIDE SEQUENCE [LARGE SCALE GENOMIC DNA]</scope>
</reference>
<keyword evidence="1" id="KW-0175">Coiled coil</keyword>
<comment type="caution">
    <text evidence="2">The sequence shown here is derived from an EMBL/GenBank/DDBJ whole genome shotgun (WGS) entry which is preliminary data.</text>
</comment>
<proteinExistence type="predicted"/>
<feature type="non-terminal residue" evidence="2">
    <location>
        <position position="1"/>
    </location>
</feature>
<dbReference type="Proteomes" id="UP001497623">
    <property type="component" value="Unassembled WGS sequence"/>
</dbReference>
<dbReference type="EMBL" id="CAXKWB010026850">
    <property type="protein sequence ID" value="CAL4130751.1"/>
    <property type="molecule type" value="Genomic_DNA"/>
</dbReference>
<feature type="coiled-coil region" evidence="1">
    <location>
        <begin position="9"/>
        <end position="42"/>
    </location>
</feature>
<dbReference type="AlphaFoldDB" id="A0AAV2RL61"/>
<dbReference type="Gene3D" id="1.10.287.110">
    <property type="entry name" value="DnaJ domain"/>
    <property type="match status" value="1"/>
</dbReference>
<accession>A0AAV2RL61</accession>
<evidence type="ECO:0000313" key="2">
    <source>
        <dbReference type="EMBL" id="CAL4130751.1"/>
    </source>
</evidence>
<gene>
    <name evidence="2" type="ORF">MNOR_LOCUS26630</name>
</gene>
<organism evidence="2 3">
    <name type="scientific">Meganyctiphanes norvegica</name>
    <name type="common">Northern krill</name>
    <name type="synonym">Thysanopoda norvegica</name>
    <dbReference type="NCBI Taxonomy" id="48144"/>
    <lineage>
        <taxon>Eukaryota</taxon>
        <taxon>Metazoa</taxon>
        <taxon>Ecdysozoa</taxon>
        <taxon>Arthropoda</taxon>
        <taxon>Crustacea</taxon>
        <taxon>Multicrustacea</taxon>
        <taxon>Malacostraca</taxon>
        <taxon>Eumalacostraca</taxon>
        <taxon>Eucarida</taxon>
        <taxon>Euphausiacea</taxon>
        <taxon>Euphausiidae</taxon>
        <taxon>Meganyctiphanes</taxon>
    </lineage>
</organism>
<sequence length="115" mass="13741">WYKLTAAAGERYQKEYQEKEEKEKAKERAPYLKELKKELEELKKEEVKGSVPLLTYIYKTWPPKDKKNKLKELTTDPENIKKALRMAILHYHPDKQDLTCYGMKWVVLAEEITKP</sequence>
<name>A0AAV2RL61_MEGNR</name>
<evidence type="ECO:0000256" key="1">
    <source>
        <dbReference type="SAM" id="Coils"/>
    </source>
</evidence>
<keyword evidence="3" id="KW-1185">Reference proteome</keyword>
<dbReference type="InterPro" id="IPR036869">
    <property type="entry name" value="J_dom_sf"/>
</dbReference>